<reference evidence="2" key="1">
    <citation type="journal article" date="2019" name="Int. J. Syst. Evol. Microbiol.">
        <title>The Global Catalogue of Microorganisms (GCM) 10K type strain sequencing project: providing services to taxonomists for standard genome sequencing and annotation.</title>
        <authorList>
            <consortium name="The Broad Institute Genomics Platform"/>
            <consortium name="The Broad Institute Genome Sequencing Center for Infectious Disease"/>
            <person name="Wu L."/>
            <person name="Ma J."/>
        </authorList>
    </citation>
    <scope>NUCLEOTIDE SEQUENCE [LARGE SCALE GENOMIC DNA]</scope>
    <source>
        <strain evidence="2">XZYJT-10</strain>
    </source>
</reference>
<proteinExistence type="predicted"/>
<evidence type="ECO:0000313" key="1">
    <source>
        <dbReference type="EMBL" id="MFC7279490.1"/>
    </source>
</evidence>
<name>A0ABW2I3J2_9ACTN</name>
<comment type="caution">
    <text evidence="1">The sequence shown here is derived from an EMBL/GenBank/DDBJ whole genome shotgun (WGS) entry which is preliminary data.</text>
</comment>
<evidence type="ECO:0000313" key="2">
    <source>
        <dbReference type="Proteomes" id="UP001596548"/>
    </source>
</evidence>
<keyword evidence="2" id="KW-1185">Reference proteome</keyword>
<accession>A0ABW2I3J2</accession>
<dbReference type="RefSeq" id="WP_378976871.1">
    <property type="nucleotide sequence ID" value="NZ_JBHTBJ010000052.1"/>
</dbReference>
<gene>
    <name evidence="1" type="ORF">ACFQS1_36475</name>
</gene>
<protein>
    <recommendedName>
        <fullName evidence="3">Acetone carboxylase</fullName>
    </recommendedName>
</protein>
<dbReference type="Proteomes" id="UP001596548">
    <property type="component" value="Unassembled WGS sequence"/>
</dbReference>
<evidence type="ECO:0008006" key="3">
    <source>
        <dbReference type="Google" id="ProtNLM"/>
    </source>
</evidence>
<dbReference type="EMBL" id="JBHTBJ010000052">
    <property type="protein sequence ID" value="MFC7279490.1"/>
    <property type="molecule type" value="Genomic_DNA"/>
</dbReference>
<sequence length="68" mass="7657">MIEELPAQCSAKGCRAGAVWALRWNNPKLHAPDYRKTWLACDQHRESLGGFLEVRGFLREVTPFGAIS</sequence>
<organism evidence="1 2">
    <name type="scientific">Paractinoplanes rhizophilus</name>
    <dbReference type="NCBI Taxonomy" id="1416877"/>
    <lineage>
        <taxon>Bacteria</taxon>
        <taxon>Bacillati</taxon>
        <taxon>Actinomycetota</taxon>
        <taxon>Actinomycetes</taxon>
        <taxon>Micromonosporales</taxon>
        <taxon>Micromonosporaceae</taxon>
        <taxon>Paractinoplanes</taxon>
    </lineage>
</organism>